<sequence length="98" mass="10459">MAISGHRSEASLRNYIGRSSSKQLRACSDVLSDALSGRPHQSPTPTSLRNFMSSGEQLRACSDVLSDALSGGPDQSLKPSFTALSEGSFCRSFIKHSP</sequence>
<organism evidence="1 2">
    <name type="scientific">Pocillopora damicornis</name>
    <name type="common">Cauliflower coral</name>
    <name type="synonym">Millepora damicornis</name>
    <dbReference type="NCBI Taxonomy" id="46731"/>
    <lineage>
        <taxon>Eukaryota</taxon>
        <taxon>Metazoa</taxon>
        <taxon>Cnidaria</taxon>
        <taxon>Anthozoa</taxon>
        <taxon>Hexacorallia</taxon>
        <taxon>Scleractinia</taxon>
        <taxon>Astrocoeniina</taxon>
        <taxon>Pocilloporidae</taxon>
        <taxon>Pocillopora</taxon>
    </lineage>
</organism>
<protein>
    <submittedName>
        <fullName evidence="1">Uncharacterized protein</fullName>
    </submittedName>
</protein>
<evidence type="ECO:0000313" key="1">
    <source>
        <dbReference type="EMBL" id="RMX36774.1"/>
    </source>
</evidence>
<accession>A0A3M6T668</accession>
<evidence type="ECO:0000313" key="2">
    <source>
        <dbReference type="Proteomes" id="UP000275408"/>
    </source>
</evidence>
<name>A0A3M6T668_POCDA</name>
<gene>
    <name evidence="1" type="ORF">pdam_00008966</name>
</gene>
<proteinExistence type="predicted"/>
<comment type="caution">
    <text evidence="1">The sequence shown here is derived from an EMBL/GenBank/DDBJ whole genome shotgun (WGS) entry which is preliminary data.</text>
</comment>
<dbReference type="EMBL" id="RCHS01004216">
    <property type="protein sequence ID" value="RMX36774.1"/>
    <property type="molecule type" value="Genomic_DNA"/>
</dbReference>
<keyword evidence="2" id="KW-1185">Reference proteome</keyword>
<dbReference type="Proteomes" id="UP000275408">
    <property type="component" value="Unassembled WGS sequence"/>
</dbReference>
<reference evidence="1 2" key="1">
    <citation type="journal article" date="2018" name="Sci. Rep.">
        <title>Comparative analysis of the Pocillopora damicornis genome highlights role of immune system in coral evolution.</title>
        <authorList>
            <person name="Cunning R."/>
            <person name="Bay R.A."/>
            <person name="Gillette P."/>
            <person name="Baker A.C."/>
            <person name="Traylor-Knowles N."/>
        </authorList>
    </citation>
    <scope>NUCLEOTIDE SEQUENCE [LARGE SCALE GENOMIC DNA]</scope>
    <source>
        <strain evidence="1">RSMAS</strain>
        <tissue evidence="1">Whole animal</tissue>
    </source>
</reference>
<dbReference type="AlphaFoldDB" id="A0A3M6T668"/>